<accession>A0A2M7RF24</accession>
<dbReference type="Pfam" id="PF13483">
    <property type="entry name" value="Lactamase_B_3"/>
    <property type="match status" value="1"/>
</dbReference>
<dbReference type="Gene3D" id="3.60.15.10">
    <property type="entry name" value="Ribonuclease Z/Hydroxyacylglutathione hydrolase-like"/>
    <property type="match status" value="1"/>
</dbReference>
<sequence>MHLYWHGQTCVKIQDNGITIAIDPFKLKTIKSPRMAADILLLTSKDSQSAVSSISGDTFMIDSPGEYEVKGVFINGIGNNGNSDQVFYHLEVNGITLAHLGRIQKGELTDKQLEMIENVDILMIPVGGDDGATAKEAASLISQIEPKLVVPIYYQTTKTPGKLDKIDVFQKQMGIKAETVDKLIVKEKDIPQDEMRMIILNPQL</sequence>
<dbReference type="EMBL" id="PFMC01000020">
    <property type="protein sequence ID" value="PIY95264.1"/>
    <property type="molecule type" value="Genomic_DNA"/>
</dbReference>
<organism evidence="1 2">
    <name type="scientific">Candidatus Komeilibacteria bacterium CG_4_10_14_0_8_um_filter_37_78</name>
    <dbReference type="NCBI Taxonomy" id="1974471"/>
    <lineage>
        <taxon>Bacteria</taxon>
        <taxon>Candidatus Komeiliibacteriota</taxon>
    </lineage>
</organism>
<dbReference type="PANTHER" id="PTHR39189:SF1">
    <property type="entry name" value="UPF0173 METAL-DEPENDENT HYDROLASE YTKL"/>
    <property type="match status" value="1"/>
</dbReference>
<evidence type="ECO:0008006" key="3">
    <source>
        <dbReference type="Google" id="ProtNLM"/>
    </source>
</evidence>
<proteinExistence type="predicted"/>
<evidence type="ECO:0000313" key="1">
    <source>
        <dbReference type="EMBL" id="PIY95264.1"/>
    </source>
</evidence>
<evidence type="ECO:0000313" key="2">
    <source>
        <dbReference type="Proteomes" id="UP000228689"/>
    </source>
</evidence>
<dbReference type="Proteomes" id="UP000228689">
    <property type="component" value="Unassembled WGS sequence"/>
</dbReference>
<gene>
    <name evidence="1" type="ORF">COY67_00855</name>
</gene>
<dbReference type="SUPFAM" id="SSF56281">
    <property type="entry name" value="Metallo-hydrolase/oxidoreductase"/>
    <property type="match status" value="1"/>
</dbReference>
<name>A0A2M7RF24_9BACT</name>
<protein>
    <recommendedName>
        <fullName evidence="3">Lactamase</fullName>
    </recommendedName>
</protein>
<dbReference type="AlphaFoldDB" id="A0A2M7RF24"/>
<comment type="caution">
    <text evidence="1">The sequence shown here is derived from an EMBL/GenBank/DDBJ whole genome shotgun (WGS) entry which is preliminary data.</text>
</comment>
<reference evidence="2" key="1">
    <citation type="submission" date="2017-09" db="EMBL/GenBank/DDBJ databases">
        <title>Depth-based differentiation of microbial function through sediment-hosted aquifers and enrichment of novel symbionts in the deep terrestrial subsurface.</title>
        <authorList>
            <person name="Probst A.J."/>
            <person name="Ladd B."/>
            <person name="Jarett J.K."/>
            <person name="Geller-Mcgrath D.E."/>
            <person name="Sieber C.M.K."/>
            <person name="Emerson J.B."/>
            <person name="Anantharaman K."/>
            <person name="Thomas B.C."/>
            <person name="Malmstrom R."/>
            <person name="Stieglmeier M."/>
            <person name="Klingl A."/>
            <person name="Woyke T."/>
            <person name="Ryan C.M."/>
            <person name="Banfield J.F."/>
        </authorList>
    </citation>
    <scope>NUCLEOTIDE SEQUENCE [LARGE SCALE GENOMIC DNA]</scope>
</reference>
<dbReference type="PANTHER" id="PTHR39189">
    <property type="entry name" value="UPF0173 METAL-DEPENDENT HYDROLASE YTKL"/>
    <property type="match status" value="1"/>
</dbReference>
<dbReference type="InterPro" id="IPR036866">
    <property type="entry name" value="RibonucZ/Hydroxyglut_hydro"/>
</dbReference>